<dbReference type="Gene3D" id="3.90.580.10">
    <property type="entry name" value="Zinc finger, CHC2-type domain"/>
    <property type="match status" value="1"/>
</dbReference>
<dbReference type="InterPro" id="IPR013264">
    <property type="entry name" value="DNAG_N"/>
</dbReference>
<evidence type="ECO:0000256" key="13">
    <source>
        <dbReference type="PIRNR" id="PIRNR002811"/>
    </source>
</evidence>
<comment type="similarity">
    <text evidence="12 13">Belongs to the DnaG primase family.</text>
</comment>
<gene>
    <name evidence="12" type="primary">dnaG</name>
    <name evidence="16" type="ORF">EBO34_02640</name>
</gene>
<keyword evidence="5 12" id="KW-0235">DNA replication</keyword>
<dbReference type="FunFam" id="3.90.980.10:FF:000001">
    <property type="entry name" value="DNA primase"/>
    <property type="match status" value="1"/>
</dbReference>
<keyword evidence="3 12" id="KW-0808">Transferase</keyword>
<dbReference type="InterPro" id="IPR006171">
    <property type="entry name" value="TOPRIM_dom"/>
</dbReference>
<evidence type="ECO:0000256" key="9">
    <source>
        <dbReference type="ARBA" id="ARBA00022842"/>
    </source>
</evidence>
<dbReference type="SUPFAM" id="SSF56731">
    <property type="entry name" value="DNA primase core"/>
    <property type="match status" value="1"/>
</dbReference>
<comment type="catalytic activity">
    <reaction evidence="12">
        <text>ssDNA + n NTP = ssDNA/pppN(pN)n-1 hybrid + (n-1) diphosphate.</text>
        <dbReference type="EC" id="2.7.7.101"/>
    </reaction>
</comment>
<dbReference type="InterPro" id="IPR037068">
    <property type="entry name" value="DNA_primase_core_N_sf"/>
</dbReference>
<dbReference type="GO" id="GO:0008270">
    <property type="term" value="F:zinc ion binding"/>
    <property type="evidence" value="ECO:0007669"/>
    <property type="project" value="UniProtKB-UniRule"/>
</dbReference>
<dbReference type="GO" id="GO:0003678">
    <property type="term" value="F:DNA helicase activity"/>
    <property type="evidence" value="ECO:0007669"/>
    <property type="project" value="InterPro"/>
</dbReference>
<evidence type="ECO:0000256" key="10">
    <source>
        <dbReference type="ARBA" id="ARBA00023125"/>
    </source>
</evidence>
<protein>
    <recommendedName>
        <fullName evidence="12 13">DNA primase</fullName>
        <ecNumber evidence="12">2.7.7.101</ecNumber>
    </recommendedName>
</protein>
<sequence length="605" mass="69222">MSMRIPQEKIEEIRKSQDIVDVIGDYVQLKKQGRNMSGLCPFHGEKTPSFSVSPDKQLYHCFGCGAGGNVFSFIMEIEGVSFVESVGKLAERAGIPLPEAAGQTPENSKEQRRTRYWVEAHKLAAKLYQHVLLQTDEGKEAKQYLEERGFDEETIKEFQLGFAPDSWDFLTSFLSKRNYNMDEMIEAGLLARRDFDGKPFDRFRGRIMFPIWDRKGQTVGFSGRVLGSGHPKYMNSPESDLFNKSQLLYAFNRARPSIRKKNEVILFEGYADVISAYRVGIGNGVASMGTALTDRQIKMLKRNADKAVLCFDFDDAGQNATYKNAEMLESAGMNVRVAKLEEGLDPDDYINRHGGKKFKEEVLEGSLTLMGFKFRYFRKGLNLQDEGDQIEYVEKMLSEVSKLNRAVERDHYIRQLAEEFNLSLDALKQELIQIYKRRKKGRKDEPAERKPERKRLSVQAGKRLLPAYANAERFLLAHMLQDAEVAFRVQEKLGASFNIDDYHAIAAHLYSYYGEGHLSLAGFIEQLSDEGLKRTVSELAMMTINVELSEQELNDYIKQILNYPKRLEIERMKQEMKASRDPNEAAVIAKKISEMEQQLKNSLLT</sequence>
<dbReference type="GO" id="GO:0005737">
    <property type="term" value="C:cytoplasm"/>
    <property type="evidence" value="ECO:0007669"/>
    <property type="project" value="TreeGrafter"/>
</dbReference>
<feature type="domain" description="Toprim" evidence="15">
    <location>
        <begin position="262"/>
        <end position="343"/>
    </location>
</feature>
<dbReference type="InterPro" id="IPR034151">
    <property type="entry name" value="TOPRIM_DnaG_bac"/>
</dbReference>
<dbReference type="Pfam" id="PF13155">
    <property type="entry name" value="Toprim_2"/>
    <property type="match status" value="1"/>
</dbReference>
<name>A0A3M7TUF0_9BACI</name>
<evidence type="ECO:0000256" key="2">
    <source>
        <dbReference type="ARBA" id="ARBA00022515"/>
    </source>
</evidence>
<dbReference type="CDD" id="cd03364">
    <property type="entry name" value="TOPRIM_DnaG_primases"/>
    <property type="match status" value="1"/>
</dbReference>
<dbReference type="Pfam" id="PF01807">
    <property type="entry name" value="Zn_ribbon_DnaG"/>
    <property type="match status" value="1"/>
</dbReference>
<dbReference type="GO" id="GO:0003677">
    <property type="term" value="F:DNA binding"/>
    <property type="evidence" value="ECO:0007669"/>
    <property type="project" value="UniProtKB-KW"/>
</dbReference>
<keyword evidence="10 12" id="KW-0238">DNA-binding</keyword>
<dbReference type="FunFam" id="3.90.580.10:FF:000001">
    <property type="entry name" value="DNA primase"/>
    <property type="match status" value="1"/>
</dbReference>
<feature type="zinc finger region" description="CHC2-type" evidence="12 14">
    <location>
        <begin position="40"/>
        <end position="64"/>
    </location>
</feature>
<evidence type="ECO:0000313" key="17">
    <source>
        <dbReference type="Proteomes" id="UP000278746"/>
    </source>
</evidence>
<dbReference type="Gene3D" id="3.40.1360.10">
    <property type="match status" value="1"/>
</dbReference>
<dbReference type="PIRSF" id="PIRSF002811">
    <property type="entry name" value="DnaG"/>
    <property type="match status" value="1"/>
</dbReference>
<evidence type="ECO:0000256" key="1">
    <source>
        <dbReference type="ARBA" id="ARBA00022478"/>
    </source>
</evidence>
<dbReference type="HAMAP" id="MF_00974">
    <property type="entry name" value="DNA_primase_DnaG"/>
    <property type="match status" value="1"/>
</dbReference>
<evidence type="ECO:0000256" key="14">
    <source>
        <dbReference type="PIRSR" id="PIRSR002811-1"/>
    </source>
</evidence>
<dbReference type="SUPFAM" id="SSF57783">
    <property type="entry name" value="Zinc beta-ribbon"/>
    <property type="match status" value="1"/>
</dbReference>
<dbReference type="Gene3D" id="3.90.980.10">
    <property type="entry name" value="DNA primase, catalytic core, N-terminal domain"/>
    <property type="match status" value="1"/>
</dbReference>
<dbReference type="InterPro" id="IPR030846">
    <property type="entry name" value="DnaG_bac"/>
</dbReference>
<evidence type="ECO:0000256" key="5">
    <source>
        <dbReference type="ARBA" id="ARBA00022705"/>
    </source>
</evidence>
<dbReference type="InterPro" id="IPR050219">
    <property type="entry name" value="DnaG_primase"/>
</dbReference>
<dbReference type="InterPro" id="IPR019475">
    <property type="entry name" value="DNA_primase_DnaB-bd"/>
</dbReference>
<evidence type="ECO:0000313" key="16">
    <source>
        <dbReference type="EMBL" id="RNA68881.1"/>
    </source>
</evidence>
<dbReference type="Pfam" id="PF08275">
    <property type="entry name" value="DNAG_N"/>
    <property type="match status" value="1"/>
</dbReference>
<dbReference type="SMART" id="SM00493">
    <property type="entry name" value="TOPRIM"/>
    <property type="match status" value="1"/>
</dbReference>
<evidence type="ECO:0000256" key="12">
    <source>
        <dbReference type="HAMAP-Rule" id="MF_00974"/>
    </source>
</evidence>
<keyword evidence="4 12" id="KW-0548">Nucleotidyltransferase</keyword>
<organism evidence="16 17">
    <name type="scientific">Alteribacter keqinensis</name>
    <dbReference type="NCBI Taxonomy" id="2483800"/>
    <lineage>
        <taxon>Bacteria</taxon>
        <taxon>Bacillati</taxon>
        <taxon>Bacillota</taxon>
        <taxon>Bacilli</taxon>
        <taxon>Bacillales</taxon>
        <taxon>Bacillaceae</taxon>
        <taxon>Alteribacter</taxon>
    </lineage>
</organism>
<evidence type="ECO:0000256" key="6">
    <source>
        <dbReference type="ARBA" id="ARBA00022723"/>
    </source>
</evidence>
<dbReference type="InterPro" id="IPR016136">
    <property type="entry name" value="DNA_helicase_N/primase_C"/>
</dbReference>
<dbReference type="OrthoDB" id="9803773at2"/>
<evidence type="ECO:0000259" key="15">
    <source>
        <dbReference type="PROSITE" id="PS50880"/>
    </source>
</evidence>
<keyword evidence="9" id="KW-0460">Magnesium</keyword>
<dbReference type="GO" id="GO:0006269">
    <property type="term" value="P:DNA replication, synthesis of primer"/>
    <property type="evidence" value="ECO:0007669"/>
    <property type="project" value="UniProtKB-UniRule"/>
</dbReference>
<dbReference type="GO" id="GO:0003899">
    <property type="term" value="F:DNA-directed RNA polymerase activity"/>
    <property type="evidence" value="ECO:0007669"/>
    <property type="project" value="UniProtKB-UniRule"/>
</dbReference>
<dbReference type="Pfam" id="PF10410">
    <property type="entry name" value="DnaB_bind"/>
    <property type="match status" value="1"/>
</dbReference>
<comment type="function">
    <text evidence="12 13">RNA polymerase that catalyzes the synthesis of short RNA molecules used as primers for DNA polymerase during DNA replication.</text>
</comment>
<dbReference type="Gene3D" id="1.10.860.10">
    <property type="entry name" value="DNAb Helicase, Chain A"/>
    <property type="match status" value="1"/>
</dbReference>
<evidence type="ECO:0000256" key="3">
    <source>
        <dbReference type="ARBA" id="ARBA00022679"/>
    </source>
</evidence>
<dbReference type="InterPro" id="IPR006295">
    <property type="entry name" value="DNA_primase_DnaG"/>
</dbReference>
<dbReference type="SUPFAM" id="SSF48024">
    <property type="entry name" value="N-terminal domain of DnaB helicase"/>
    <property type="match status" value="1"/>
</dbReference>
<dbReference type="GO" id="GO:0000428">
    <property type="term" value="C:DNA-directed RNA polymerase complex"/>
    <property type="evidence" value="ECO:0007669"/>
    <property type="project" value="UniProtKB-KW"/>
</dbReference>
<accession>A0A3M7TUF0</accession>
<evidence type="ECO:0000256" key="11">
    <source>
        <dbReference type="ARBA" id="ARBA00023163"/>
    </source>
</evidence>
<dbReference type="Proteomes" id="UP000278746">
    <property type="component" value="Unassembled WGS sequence"/>
</dbReference>
<evidence type="ECO:0000256" key="4">
    <source>
        <dbReference type="ARBA" id="ARBA00022695"/>
    </source>
</evidence>
<keyword evidence="8 12" id="KW-0862">Zinc</keyword>
<comment type="domain">
    <text evidence="12">Contains an N-terminal zinc-binding domain, a central core domain that contains the primase activity, and a C-terminal DnaB-binding domain.</text>
</comment>
<dbReference type="PANTHER" id="PTHR30313">
    <property type="entry name" value="DNA PRIMASE"/>
    <property type="match status" value="1"/>
</dbReference>
<keyword evidence="7 12" id="KW-0863">Zinc-finger</keyword>
<keyword evidence="17" id="KW-1185">Reference proteome</keyword>
<keyword evidence="1 12" id="KW-0240">DNA-directed RNA polymerase</keyword>
<dbReference type="NCBIfam" id="TIGR01391">
    <property type="entry name" value="dnaG"/>
    <property type="match status" value="1"/>
</dbReference>
<keyword evidence="2 12" id="KW-0639">Primosome</keyword>
<keyword evidence="11 12" id="KW-0804">Transcription</keyword>
<comment type="caution">
    <text evidence="16">The sequence shown here is derived from an EMBL/GenBank/DDBJ whole genome shotgun (WGS) entry which is preliminary data.</text>
</comment>
<dbReference type="EMBL" id="RHIB01000001">
    <property type="protein sequence ID" value="RNA68881.1"/>
    <property type="molecule type" value="Genomic_DNA"/>
</dbReference>
<evidence type="ECO:0000256" key="7">
    <source>
        <dbReference type="ARBA" id="ARBA00022771"/>
    </source>
</evidence>
<dbReference type="InterPro" id="IPR002694">
    <property type="entry name" value="Znf_CHC2"/>
</dbReference>
<dbReference type="AlphaFoldDB" id="A0A3M7TUF0"/>
<reference evidence="16 17" key="1">
    <citation type="submission" date="2018-10" db="EMBL/GenBank/DDBJ databases">
        <title>Bacillus Keqinensis sp. nov., a moderately halophilic bacterium isolated from a saline-alkaline lake.</title>
        <authorList>
            <person name="Wang H."/>
        </authorList>
    </citation>
    <scope>NUCLEOTIDE SEQUENCE [LARGE SCALE GENOMIC DNA]</scope>
    <source>
        <strain evidence="16 17">KQ-3</strain>
    </source>
</reference>
<evidence type="ECO:0000256" key="8">
    <source>
        <dbReference type="ARBA" id="ARBA00022833"/>
    </source>
</evidence>
<dbReference type="GO" id="GO:1990077">
    <property type="term" value="C:primosome complex"/>
    <property type="evidence" value="ECO:0007669"/>
    <property type="project" value="UniProtKB-KW"/>
</dbReference>
<dbReference type="InterPro" id="IPR036977">
    <property type="entry name" value="DNA_primase_Znf_CHC2"/>
</dbReference>
<comment type="subunit">
    <text evidence="12">Monomer. Interacts with DnaB.</text>
</comment>
<dbReference type="SMART" id="SM00400">
    <property type="entry name" value="ZnF_CHCC"/>
    <property type="match status" value="1"/>
</dbReference>
<proteinExistence type="inferred from homology"/>
<dbReference type="PROSITE" id="PS50880">
    <property type="entry name" value="TOPRIM"/>
    <property type="match status" value="1"/>
</dbReference>
<dbReference type="PANTHER" id="PTHR30313:SF2">
    <property type="entry name" value="DNA PRIMASE"/>
    <property type="match status" value="1"/>
</dbReference>
<comment type="cofactor">
    <cofactor evidence="12 13 14">
        <name>Zn(2+)</name>
        <dbReference type="ChEBI" id="CHEBI:29105"/>
    </cofactor>
    <text evidence="12 13 14">Binds 1 zinc ion per monomer.</text>
</comment>
<dbReference type="GO" id="GO:0005524">
    <property type="term" value="F:ATP binding"/>
    <property type="evidence" value="ECO:0007669"/>
    <property type="project" value="InterPro"/>
</dbReference>
<dbReference type="EC" id="2.7.7.101" evidence="12"/>
<keyword evidence="6 12" id="KW-0479">Metal-binding</keyword>
<dbReference type="InterPro" id="IPR036185">
    <property type="entry name" value="DNA_heli_DnaB-like_N_sf"/>
</dbReference>